<organism evidence="2 3">
    <name type="scientific">Prorocentrum cordatum</name>
    <dbReference type="NCBI Taxonomy" id="2364126"/>
    <lineage>
        <taxon>Eukaryota</taxon>
        <taxon>Sar</taxon>
        <taxon>Alveolata</taxon>
        <taxon>Dinophyceae</taxon>
        <taxon>Prorocentrales</taxon>
        <taxon>Prorocentraceae</taxon>
        <taxon>Prorocentrum</taxon>
    </lineage>
</organism>
<gene>
    <name evidence="2" type="ORF">PCOR1329_LOCUS50761</name>
</gene>
<protein>
    <submittedName>
        <fullName evidence="2">Uncharacterized protein</fullName>
    </submittedName>
</protein>
<name>A0ABN9UUU5_9DINO</name>
<reference evidence="2" key="1">
    <citation type="submission" date="2023-10" db="EMBL/GenBank/DDBJ databases">
        <authorList>
            <person name="Chen Y."/>
            <person name="Shah S."/>
            <person name="Dougan E. K."/>
            <person name="Thang M."/>
            <person name="Chan C."/>
        </authorList>
    </citation>
    <scope>NUCLEOTIDE SEQUENCE [LARGE SCALE GENOMIC DNA]</scope>
</reference>
<proteinExistence type="predicted"/>
<keyword evidence="3" id="KW-1185">Reference proteome</keyword>
<dbReference type="Proteomes" id="UP001189429">
    <property type="component" value="Unassembled WGS sequence"/>
</dbReference>
<evidence type="ECO:0000313" key="2">
    <source>
        <dbReference type="EMBL" id="CAK0862311.1"/>
    </source>
</evidence>
<feature type="non-terminal residue" evidence="2">
    <location>
        <position position="1"/>
    </location>
</feature>
<comment type="caution">
    <text evidence="2">The sequence shown here is derived from an EMBL/GenBank/DDBJ whole genome shotgun (WGS) entry which is preliminary data.</text>
</comment>
<feature type="region of interest" description="Disordered" evidence="1">
    <location>
        <begin position="1"/>
        <end position="75"/>
    </location>
</feature>
<accession>A0ABN9UUU5</accession>
<evidence type="ECO:0000313" key="3">
    <source>
        <dbReference type="Proteomes" id="UP001189429"/>
    </source>
</evidence>
<evidence type="ECO:0000256" key="1">
    <source>
        <dbReference type="SAM" id="MobiDB-lite"/>
    </source>
</evidence>
<dbReference type="EMBL" id="CAUYUJ010016149">
    <property type="protein sequence ID" value="CAK0862311.1"/>
    <property type="molecule type" value="Genomic_DNA"/>
</dbReference>
<sequence length="231" mass="24928">GAGRPGLEDGGGPGALPHRAGGEVRARRGERGLRPRARRQEAPERGRVRAAPVRREAGRRAAGARSQSERWSATSTTVSAEDIEWLFRVGLPRPGPDRVRPGSVAENGLQGLAYQELDDTDLSGVDTCDSHTPRGYFSDNATERSGPPVWDKLYQSAAERRARLANLKAMALEEHVAAVNKLHGGSYNPDAIERLHMNWGVSSGSFTHGFGIDEPDSVAVVLHFGVSTLHL</sequence>
<feature type="compositionally biased region" description="Basic and acidic residues" evidence="1">
    <location>
        <begin position="20"/>
        <end position="59"/>
    </location>
</feature>
<feature type="compositionally biased region" description="Gly residues" evidence="1">
    <location>
        <begin position="1"/>
        <end position="14"/>
    </location>
</feature>